<dbReference type="EMBL" id="QMDX01000020">
    <property type="protein sequence ID" value="TSD08940.1"/>
    <property type="molecule type" value="Genomic_DNA"/>
</dbReference>
<evidence type="ECO:0000313" key="2">
    <source>
        <dbReference type="EMBL" id="TSD08940.1"/>
    </source>
</evidence>
<keyword evidence="1" id="KW-0472">Membrane</keyword>
<keyword evidence="1" id="KW-1133">Transmembrane helix</keyword>
<evidence type="ECO:0008006" key="4">
    <source>
        <dbReference type="Google" id="ProtNLM"/>
    </source>
</evidence>
<evidence type="ECO:0000313" key="3">
    <source>
        <dbReference type="Proteomes" id="UP000319894"/>
    </source>
</evidence>
<name>A0A554MVV9_9EURY</name>
<feature type="transmembrane region" description="Helical" evidence="1">
    <location>
        <begin position="62"/>
        <end position="85"/>
    </location>
</feature>
<feature type="transmembrane region" description="Helical" evidence="1">
    <location>
        <begin position="196"/>
        <end position="218"/>
    </location>
</feature>
<dbReference type="AlphaFoldDB" id="A0A554MVV9"/>
<feature type="transmembrane region" description="Helical" evidence="1">
    <location>
        <begin position="20"/>
        <end position="41"/>
    </location>
</feature>
<evidence type="ECO:0000256" key="1">
    <source>
        <dbReference type="SAM" id="Phobius"/>
    </source>
</evidence>
<gene>
    <name evidence="2" type="ORF">DP107_17555</name>
</gene>
<dbReference type="InParanoid" id="A0A554MVV9"/>
<organism evidence="2 3">
    <name type="scientific">Haloglomus irregulare</name>
    <dbReference type="NCBI Taxonomy" id="2234134"/>
    <lineage>
        <taxon>Archaea</taxon>
        <taxon>Methanobacteriati</taxon>
        <taxon>Methanobacteriota</taxon>
        <taxon>Stenosarchaea group</taxon>
        <taxon>Halobacteria</taxon>
        <taxon>Halobacteriales</taxon>
        <taxon>Natronomonadaceae</taxon>
        <taxon>Haloglomus</taxon>
    </lineage>
</organism>
<reference evidence="2 3" key="1">
    <citation type="submission" date="2018-06" db="EMBL/GenBank/DDBJ databases">
        <title>Natronomonas sp. F16-60 a new haloarchaeon isolated from a solar saltern of Isla Cristina, Huelva, Spain.</title>
        <authorList>
            <person name="Duran-Viseras A."/>
            <person name="Sanchez-Porro C."/>
            <person name="Ventosa A."/>
        </authorList>
    </citation>
    <scope>NUCLEOTIDE SEQUENCE [LARGE SCALE GENOMIC DNA]</scope>
    <source>
        <strain evidence="2 3">F16-60</strain>
    </source>
</reference>
<protein>
    <recommendedName>
        <fullName evidence="4">S26 family signal peptidase</fullName>
    </recommendedName>
</protein>
<dbReference type="Proteomes" id="UP000319894">
    <property type="component" value="Unassembled WGS sequence"/>
</dbReference>
<dbReference type="OrthoDB" id="50404at2157"/>
<keyword evidence="3" id="KW-1185">Reference proteome</keyword>
<proteinExistence type="predicted"/>
<accession>A0A554MVV9</accession>
<keyword evidence="1" id="KW-0812">Transmembrane</keyword>
<dbReference type="RefSeq" id="WP_144263422.1">
    <property type="nucleotide sequence ID" value="NZ_QMDX01000020.1"/>
</dbReference>
<comment type="caution">
    <text evidence="2">The sequence shown here is derived from an EMBL/GenBank/DDBJ whole genome shotgun (WGS) entry which is preliminary data.</text>
</comment>
<sequence>METVQRTLATTFGSRAFLGSQGLALLVAGAGALVLLVGALTDDRGRQRRGGDRDRDRNRAGVYDGLKLAAALALIVALSASGTMLSLSGTEEYGMVSAEFESDSPTTVPVGERANLTYPALNGGQLPVVAFYEPASENVGVAPERIRLDRGEQRNVTVTLRAPPETGYYPQYVTEYRYFAVLPVGVIAWLYGAHPWLPIVATSGVLALPFLVVGVVVLRGTVRTRRRSGTGGLL</sequence>